<dbReference type="EMBL" id="CM056744">
    <property type="protein sequence ID" value="KAJ8667902.1"/>
    <property type="molecule type" value="Genomic_DNA"/>
</dbReference>
<dbReference type="Proteomes" id="UP001239111">
    <property type="component" value="Chromosome 4"/>
</dbReference>
<evidence type="ECO:0000313" key="1">
    <source>
        <dbReference type="EMBL" id="KAJ8667902.1"/>
    </source>
</evidence>
<accession>A0ACC2NC07</accession>
<keyword evidence="2" id="KW-1185">Reference proteome</keyword>
<gene>
    <name evidence="1" type="ORF">QAD02_009565</name>
</gene>
<proteinExistence type="predicted"/>
<organism evidence="1 2">
    <name type="scientific">Eretmocerus hayati</name>
    <dbReference type="NCBI Taxonomy" id="131215"/>
    <lineage>
        <taxon>Eukaryota</taxon>
        <taxon>Metazoa</taxon>
        <taxon>Ecdysozoa</taxon>
        <taxon>Arthropoda</taxon>
        <taxon>Hexapoda</taxon>
        <taxon>Insecta</taxon>
        <taxon>Pterygota</taxon>
        <taxon>Neoptera</taxon>
        <taxon>Endopterygota</taxon>
        <taxon>Hymenoptera</taxon>
        <taxon>Apocrita</taxon>
        <taxon>Proctotrupomorpha</taxon>
        <taxon>Chalcidoidea</taxon>
        <taxon>Aphelinidae</taxon>
        <taxon>Aphelininae</taxon>
        <taxon>Eretmocerus</taxon>
    </lineage>
</organism>
<evidence type="ECO:0000313" key="2">
    <source>
        <dbReference type="Proteomes" id="UP001239111"/>
    </source>
</evidence>
<sequence length="135" mass="15061">MHLAPRLVAQQDVVGRQRVRDAQELVPRGLRLAVRRGVHDAQERLPAVALRMPRVVARRGIVCRLDVHDVQERLRAAVLRVPRIVARRGVHDAQEWLRAVALREAMGRCSASRPRRTGTAASGGTPRTADFCSAR</sequence>
<name>A0ACC2NC07_9HYME</name>
<comment type="caution">
    <text evidence="1">The sequence shown here is derived from an EMBL/GenBank/DDBJ whole genome shotgun (WGS) entry which is preliminary data.</text>
</comment>
<reference evidence="1" key="1">
    <citation type="submission" date="2023-04" db="EMBL/GenBank/DDBJ databases">
        <title>A chromosome-level genome assembly of the parasitoid wasp Eretmocerus hayati.</title>
        <authorList>
            <person name="Zhong Y."/>
            <person name="Liu S."/>
            <person name="Liu Y."/>
        </authorList>
    </citation>
    <scope>NUCLEOTIDE SEQUENCE</scope>
    <source>
        <strain evidence="1">ZJU_SS_LIU_2023</strain>
    </source>
</reference>
<protein>
    <submittedName>
        <fullName evidence="1">Uncharacterized protein</fullName>
    </submittedName>
</protein>